<feature type="domain" description="FAD-binding" evidence="6">
    <location>
        <begin position="150"/>
        <end position="369"/>
    </location>
</feature>
<dbReference type="GO" id="GO:0004497">
    <property type="term" value="F:monooxygenase activity"/>
    <property type="evidence" value="ECO:0007669"/>
    <property type="project" value="UniProtKB-KW"/>
</dbReference>
<dbReference type="EMBL" id="CVMT01000002">
    <property type="protein sequence ID" value="CRG86619.1"/>
    <property type="molecule type" value="Genomic_DNA"/>
</dbReference>
<dbReference type="STRING" id="28573.A0A0U1LT89"/>
<keyword evidence="3" id="KW-0274">FAD</keyword>
<reference evidence="7 8" key="1">
    <citation type="submission" date="2015-04" db="EMBL/GenBank/DDBJ databases">
        <authorList>
            <person name="Syromyatnikov M.Y."/>
            <person name="Popov V.N."/>
        </authorList>
    </citation>
    <scope>NUCLEOTIDE SEQUENCE [LARGE SCALE GENOMIC DNA]</scope>
    <source>
        <strain evidence="7">WF-38-12</strain>
    </source>
</reference>
<organism evidence="7 8">
    <name type="scientific">Talaromyces islandicus</name>
    <name type="common">Penicillium islandicum</name>
    <dbReference type="NCBI Taxonomy" id="28573"/>
    <lineage>
        <taxon>Eukaryota</taxon>
        <taxon>Fungi</taxon>
        <taxon>Dikarya</taxon>
        <taxon>Ascomycota</taxon>
        <taxon>Pezizomycotina</taxon>
        <taxon>Eurotiomycetes</taxon>
        <taxon>Eurotiomycetidae</taxon>
        <taxon>Eurotiales</taxon>
        <taxon>Trichocomaceae</taxon>
        <taxon>Talaromyces</taxon>
        <taxon>Talaromyces sect. Islandici</taxon>
    </lineage>
</organism>
<dbReference type="InterPro" id="IPR002938">
    <property type="entry name" value="FAD-bd"/>
</dbReference>
<name>A0A0U1LT89_TALIS</name>
<dbReference type="Gene3D" id="3.50.50.60">
    <property type="entry name" value="FAD/NAD(P)-binding domain"/>
    <property type="match status" value="1"/>
</dbReference>
<dbReference type="PANTHER" id="PTHR47178">
    <property type="entry name" value="MONOOXYGENASE, FAD-BINDING"/>
    <property type="match status" value="1"/>
</dbReference>
<sequence length="389" mass="42869">MSIPEPNDAHILIIGAGPGGLMLAQCLKRMGISFEIFEREDGPRKQGWAVALIESLEDMKEMLPPDIYANLPTCSVNYGSGLPDRLALVDGITGKTAGVVGDGKPFLRAGRQSLRAVLRQGLDVQMAKIFTHYEVIPGEGVIAHFEDGTTAKGTLLVGADGSRSHVRSQLLQNKNPLMQSQFVNVVGELDLTPNVYKPLEDLGSAGTLVYRPGFRYLIGRLGIDPERQISKYYWVSCVRSDTPAKDSEWLANASKEELYKRGVETTKELPSFLTDIVRVTSTNQMLQPPLRFVEFHFNGDESLPLADHVTVLGDAAHTMIPFFLAGANSAIKDACDLAEALRKFPGRAGLRRAQETYENIMVKRSKEMVLKSRAQGELDNLDEVLERVK</sequence>
<dbReference type="SUPFAM" id="SSF51905">
    <property type="entry name" value="FAD/NAD(P)-binding domain"/>
    <property type="match status" value="1"/>
</dbReference>
<evidence type="ECO:0000256" key="5">
    <source>
        <dbReference type="ARBA" id="ARBA00023033"/>
    </source>
</evidence>
<dbReference type="AlphaFoldDB" id="A0A0U1LT89"/>
<dbReference type="Proteomes" id="UP000054383">
    <property type="component" value="Unassembled WGS sequence"/>
</dbReference>
<dbReference type="OMA" id="ETYENIM"/>
<dbReference type="Pfam" id="PF01494">
    <property type="entry name" value="FAD_binding_3"/>
    <property type="match status" value="2"/>
</dbReference>
<accession>A0A0U1LT89</accession>
<proteinExistence type="predicted"/>
<keyword evidence="8" id="KW-1185">Reference proteome</keyword>
<feature type="domain" description="FAD-binding" evidence="6">
    <location>
        <begin position="9"/>
        <end position="46"/>
    </location>
</feature>
<evidence type="ECO:0000313" key="8">
    <source>
        <dbReference type="Proteomes" id="UP000054383"/>
    </source>
</evidence>
<evidence type="ECO:0000256" key="4">
    <source>
        <dbReference type="ARBA" id="ARBA00023002"/>
    </source>
</evidence>
<gene>
    <name evidence="7" type="ORF">PISL3812_03629</name>
</gene>
<keyword evidence="2" id="KW-0285">Flavoprotein</keyword>
<evidence type="ECO:0000259" key="6">
    <source>
        <dbReference type="Pfam" id="PF01494"/>
    </source>
</evidence>
<comment type="cofactor">
    <cofactor evidence="1">
        <name>FAD</name>
        <dbReference type="ChEBI" id="CHEBI:57692"/>
    </cofactor>
</comment>
<evidence type="ECO:0000256" key="2">
    <source>
        <dbReference type="ARBA" id="ARBA00022630"/>
    </source>
</evidence>
<evidence type="ECO:0000256" key="1">
    <source>
        <dbReference type="ARBA" id="ARBA00001974"/>
    </source>
</evidence>
<evidence type="ECO:0000313" key="7">
    <source>
        <dbReference type="EMBL" id="CRG86619.1"/>
    </source>
</evidence>
<keyword evidence="4" id="KW-0560">Oxidoreductase</keyword>
<dbReference type="OrthoDB" id="47494at2759"/>
<evidence type="ECO:0000256" key="3">
    <source>
        <dbReference type="ARBA" id="ARBA00022827"/>
    </source>
</evidence>
<dbReference type="PANTHER" id="PTHR47178:SF6">
    <property type="entry name" value="FAD-BINDING DOMAIN-CONTAINING PROTEIN"/>
    <property type="match status" value="1"/>
</dbReference>
<dbReference type="PRINTS" id="PR00420">
    <property type="entry name" value="RNGMNOXGNASE"/>
</dbReference>
<keyword evidence="5" id="KW-0503">Monooxygenase</keyword>
<dbReference type="InterPro" id="IPR036188">
    <property type="entry name" value="FAD/NAD-bd_sf"/>
</dbReference>
<protein>
    <recommendedName>
        <fullName evidence="6">FAD-binding domain-containing protein</fullName>
    </recommendedName>
</protein>
<dbReference type="GO" id="GO:0071949">
    <property type="term" value="F:FAD binding"/>
    <property type="evidence" value="ECO:0007669"/>
    <property type="project" value="InterPro"/>
</dbReference>